<accession>A0A512M7T7</accession>
<dbReference type="RefSeq" id="WP_146850386.1">
    <property type="nucleotide sequence ID" value="NZ_BKAG01000012.1"/>
</dbReference>
<protein>
    <submittedName>
        <fullName evidence="1">Uncharacterized protein</fullName>
    </submittedName>
</protein>
<keyword evidence="2" id="KW-1185">Reference proteome</keyword>
<evidence type="ECO:0000313" key="1">
    <source>
        <dbReference type="EMBL" id="GEP42800.1"/>
    </source>
</evidence>
<dbReference type="Proteomes" id="UP000321577">
    <property type="component" value="Unassembled WGS sequence"/>
</dbReference>
<dbReference type="EMBL" id="BKAG01000012">
    <property type="protein sequence ID" value="GEP42800.1"/>
    <property type="molecule type" value="Genomic_DNA"/>
</dbReference>
<organism evidence="1 2">
    <name type="scientific">Brevifollis gellanilyticus</name>
    <dbReference type="NCBI Taxonomy" id="748831"/>
    <lineage>
        <taxon>Bacteria</taxon>
        <taxon>Pseudomonadati</taxon>
        <taxon>Verrucomicrobiota</taxon>
        <taxon>Verrucomicrobiia</taxon>
        <taxon>Verrucomicrobiales</taxon>
        <taxon>Verrucomicrobiaceae</taxon>
    </lineage>
</organism>
<comment type="caution">
    <text evidence="1">The sequence shown here is derived from an EMBL/GenBank/DDBJ whole genome shotgun (WGS) entry which is preliminary data.</text>
</comment>
<name>A0A512M7T7_9BACT</name>
<dbReference type="AlphaFoldDB" id="A0A512M7T7"/>
<proteinExistence type="predicted"/>
<gene>
    <name evidence="1" type="ORF">BGE01nite_20910</name>
</gene>
<reference evidence="1 2" key="1">
    <citation type="submission" date="2019-07" db="EMBL/GenBank/DDBJ databases">
        <title>Whole genome shotgun sequence of Brevifollis gellanilyticus NBRC 108608.</title>
        <authorList>
            <person name="Hosoyama A."/>
            <person name="Uohara A."/>
            <person name="Ohji S."/>
            <person name="Ichikawa N."/>
        </authorList>
    </citation>
    <scope>NUCLEOTIDE SEQUENCE [LARGE SCALE GENOMIC DNA]</scope>
    <source>
        <strain evidence="1 2">NBRC 108608</strain>
    </source>
</reference>
<evidence type="ECO:0000313" key="2">
    <source>
        <dbReference type="Proteomes" id="UP000321577"/>
    </source>
</evidence>
<sequence length="135" mass="14881">MPASALQIMLALLMAVPLHFCCWMGLMKPAGGEEACMSCHQFLTPEERSELPAVPPAKDRHCECCDGTLQRDQTPVALSAPKALLHVLPMIPWAEVSYVLLPVLAPVSQRHILADERPPPDPKVPLYQRHCALLI</sequence>